<dbReference type="Proteomes" id="UP000006666">
    <property type="component" value="Chromosome"/>
</dbReference>
<evidence type="ECO:0000256" key="4">
    <source>
        <dbReference type="ARBA" id="ARBA00023157"/>
    </source>
</evidence>
<dbReference type="SUPFAM" id="SSF52833">
    <property type="entry name" value="Thioredoxin-like"/>
    <property type="match status" value="1"/>
</dbReference>
<protein>
    <submittedName>
        <fullName evidence="7">Thiol-disulfide isomerase-like thioredoxin</fullName>
    </submittedName>
</protein>
<evidence type="ECO:0000256" key="5">
    <source>
        <dbReference type="ARBA" id="ARBA00023284"/>
    </source>
</evidence>
<evidence type="ECO:0000256" key="2">
    <source>
        <dbReference type="ARBA" id="ARBA00022748"/>
    </source>
</evidence>
<dbReference type="PROSITE" id="PS51352">
    <property type="entry name" value="THIOREDOXIN_2"/>
    <property type="match status" value="1"/>
</dbReference>
<dbReference type="KEGG" id="kse:Ksed_24350"/>
<dbReference type="Pfam" id="PF00578">
    <property type="entry name" value="AhpC-TSA"/>
    <property type="match status" value="1"/>
</dbReference>
<dbReference type="HOGENOM" id="CLU_042529_11_1_11"/>
<dbReference type="CDD" id="cd02966">
    <property type="entry name" value="TlpA_like_family"/>
    <property type="match status" value="1"/>
</dbReference>
<keyword evidence="3" id="KW-0812">Transmembrane</keyword>
<evidence type="ECO:0000259" key="6">
    <source>
        <dbReference type="PROSITE" id="PS51352"/>
    </source>
</evidence>
<evidence type="ECO:0000313" key="8">
    <source>
        <dbReference type="Proteomes" id="UP000006666"/>
    </source>
</evidence>
<dbReference type="PANTHER" id="PTHR42852">
    <property type="entry name" value="THIOL:DISULFIDE INTERCHANGE PROTEIN DSBE"/>
    <property type="match status" value="1"/>
</dbReference>
<dbReference type="STRING" id="478801.Ksed_24350"/>
<dbReference type="EMBL" id="CP001686">
    <property type="protein sequence ID" value="ACV07400.1"/>
    <property type="molecule type" value="Genomic_DNA"/>
</dbReference>
<evidence type="ECO:0000256" key="3">
    <source>
        <dbReference type="ARBA" id="ARBA00022968"/>
    </source>
</evidence>
<keyword evidence="4" id="KW-1015">Disulfide bond</keyword>
<dbReference type="GO" id="GO:0016491">
    <property type="term" value="F:oxidoreductase activity"/>
    <property type="evidence" value="ECO:0007669"/>
    <property type="project" value="InterPro"/>
</dbReference>
<dbReference type="Gene3D" id="3.40.30.10">
    <property type="entry name" value="Glutaredoxin"/>
    <property type="match status" value="1"/>
</dbReference>
<name>C7NFP2_KYTSD</name>
<keyword evidence="3" id="KW-0735">Signal-anchor</keyword>
<dbReference type="AlphaFoldDB" id="C7NFP2"/>
<reference evidence="7 8" key="1">
    <citation type="journal article" date="2009" name="Stand. Genomic Sci.">
        <title>Complete genome sequence of Kytococcus sedentarius type strain (541).</title>
        <authorList>
            <person name="Sims D."/>
            <person name="Brettin T."/>
            <person name="Detter J.C."/>
            <person name="Han C."/>
            <person name="Lapidus A."/>
            <person name="Copeland A."/>
            <person name="Glavina Del Rio T."/>
            <person name="Nolan M."/>
            <person name="Chen F."/>
            <person name="Lucas S."/>
            <person name="Tice H."/>
            <person name="Cheng J.F."/>
            <person name="Bruce D."/>
            <person name="Goodwin L."/>
            <person name="Pitluck S."/>
            <person name="Ovchinnikova G."/>
            <person name="Pati A."/>
            <person name="Ivanova N."/>
            <person name="Mavrommatis K."/>
            <person name="Chen A."/>
            <person name="Palaniappan K."/>
            <person name="D'haeseleer P."/>
            <person name="Chain P."/>
            <person name="Bristow J."/>
            <person name="Eisen J.A."/>
            <person name="Markowitz V."/>
            <person name="Hugenholtz P."/>
            <person name="Schneider S."/>
            <person name="Goker M."/>
            <person name="Pukall R."/>
            <person name="Kyrpides N.C."/>
            <person name="Klenk H.P."/>
        </authorList>
    </citation>
    <scope>NUCLEOTIDE SEQUENCE [LARGE SCALE GENOMIC DNA]</scope>
    <source>
        <strain evidence="8">ATCC 14392 / DSM 20547 / JCM 11482 / CCUG 33030 / NBRC 15357 / NCTC 11040 / CCM 314 / 541</strain>
    </source>
</reference>
<feature type="domain" description="Thioredoxin" evidence="6">
    <location>
        <begin position="58"/>
        <end position="200"/>
    </location>
</feature>
<dbReference type="GO" id="GO:0016853">
    <property type="term" value="F:isomerase activity"/>
    <property type="evidence" value="ECO:0007669"/>
    <property type="project" value="UniProtKB-KW"/>
</dbReference>
<organism evidence="7 8">
    <name type="scientific">Kytococcus sedentarius (strain ATCC 14392 / DSM 20547 / JCM 11482 / CCUG 33030 / NBRC 15357 / NCTC 11040 / CCM 314 / 541)</name>
    <name type="common">Micrococcus sedentarius</name>
    <dbReference type="NCBI Taxonomy" id="478801"/>
    <lineage>
        <taxon>Bacteria</taxon>
        <taxon>Bacillati</taxon>
        <taxon>Actinomycetota</taxon>
        <taxon>Actinomycetes</taxon>
        <taxon>Micrococcales</taxon>
        <taxon>Kytococcaceae</taxon>
        <taxon>Kytococcus</taxon>
    </lineage>
</organism>
<keyword evidence="5" id="KW-0676">Redox-active center</keyword>
<keyword evidence="2" id="KW-0201">Cytochrome c-type biogenesis</keyword>
<dbReference type="GO" id="GO:0016209">
    <property type="term" value="F:antioxidant activity"/>
    <property type="evidence" value="ECO:0007669"/>
    <property type="project" value="InterPro"/>
</dbReference>
<sequence>MLPGDNPSRRLLLTGGAAGLGTLLLSACGEDGGNTVTGRARGEGDAGYISGDGTVEQVAADQRRDPVTLVGQTLDGKDFALDQVEKKVVVLNTWGSWCPPCIEEMPVLQEFWENYAEQDVLLLGLVQRDSVETAQAFLRSREITYQNLRDNGGGTLRGLQGATAATPTTLVLDAQRRIAARVSGPVELSTLTTLVDDVLAEDA</sequence>
<accession>C7NFP2</accession>
<evidence type="ECO:0000313" key="7">
    <source>
        <dbReference type="EMBL" id="ACV07400.1"/>
    </source>
</evidence>
<dbReference type="InterPro" id="IPR013766">
    <property type="entry name" value="Thioredoxin_domain"/>
</dbReference>
<dbReference type="GO" id="GO:0017004">
    <property type="term" value="P:cytochrome complex assembly"/>
    <property type="evidence" value="ECO:0007669"/>
    <property type="project" value="UniProtKB-KW"/>
</dbReference>
<evidence type="ECO:0000256" key="1">
    <source>
        <dbReference type="ARBA" id="ARBA00004196"/>
    </source>
</evidence>
<dbReference type="RefSeq" id="WP_015780327.1">
    <property type="nucleotide sequence ID" value="NC_013169.1"/>
</dbReference>
<proteinExistence type="predicted"/>
<dbReference type="InterPro" id="IPR050553">
    <property type="entry name" value="Thioredoxin_ResA/DsbE_sf"/>
</dbReference>
<comment type="subcellular location">
    <subcellularLocation>
        <location evidence="1">Cell envelope</location>
    </subcellularLocation>
</comment>
<keyword evidence="8" id="KW-1185">Reference proteome</keyword>
<dbReference type="InterPro" id="IPR000866">
    <property type="entry name" value="AhpC/TSA"/>
</dbReference>
<dbReference type="PANTHER" id="PTHR42852:SF6">
    <property type="entry name" value="THIOL:DISULFIDE INTERCHANGE PROTEIN DSBE"/>
    <property type="match status" value="1"/>
</dbReference>
<dbReference type="eggNOG" id="COG0526">
    <property type="taxonomic scope" value="Bacteria"/>
</dbReference>
<gene>
    <name evidence="7" type="ordered locus">Ksed_24350</name>
</gene>
<dbReference type="InterPro" id="IPR036249">
    <property type="entry name" value="Thioredoxin-like_sf"/>
</dbReference>
<dbReference type="GO" id="GO:0030313">
    <property type="term" value="C:cell envelope"/>
    <property type="evidence" value="ECO:0007669"/>
    <property type="project" value="UniProtKB-SubCell"/>
</dbReference>